<dbReference type="InterPro" id="IPR006000">
    <property type="entry name" value="Xylulokinase"/>
</dbReference>
<evidence type="ECO:0000256" key="1">
    <source>
        <dbReference type="ARBA" id="ARBA00009156"/>
    </source>
</evidence>
<keyword evidence="6 7" id="KW-0859">Xylose metabolism</keyword>
<dbReference type="InterPro" id="IPR043129">
    <property type="entry name" value="ATPase_NBD"/>
</dbReference>
<evidence type="ECO:0000313" key="11">
    <source>
        <dbReference type="Proteomes" id="UP000285908"/>
    </source>
</evidence>
<dbReference type="AlphaFoldDB" id="A0A438AJZ1"/>
<dbReference type="GO" id="GO:0005998">
    <property type="term" value="P:xylulose catabolic process"/>
    <property type="evidence" value="ECO:0007669"/>
    <property type="project" value="UniProtKB-UniRule"/>
</dbReference>
<dbReference type="Pfam" id="PF00370">
    <property type="entry name" value="FGGY_N"/>
    <property type="match status" value="1"/>
</dbReference>
<evidence type="ECO:0000256" key="7">
    <source>
        <dbReference type="RuleBase" id="RU364073"/>
    </source>
</evidence>
<dbReference type="EMBL" id="RQXX01000002">
    <property type="protein sequence ID" value="RVV98956.1"/>
    <property type="molecule type" value="Genomic_DNA"/>
</dbReference>
<dbReference type="PANTHER" id="PTHR43095:SF6">
    <property type="entry name" value="XYLULOSE KINASE"/>
    <property type="match status" value="1"/>
</dbReference>
<keyword evidence="5 6" id="KW-0067">ATP-binding</keyword>
<dbReference type="HAMAP" id="MF_02220">
    <property type="entry name" value="XylB"/>
    <property type="match status" value="1"/>
</dbReference>
<dbReference type="GO" id="GO:0004856">
    <property type="term" value="F:D-xylulokinase activity"/>
    <property type="evidence" value="ECO:0007669"/>
    <property type="project" value="UniProtKB-UniRule"/>
</dbReference>
<name>A0A438AJZ1_9RHOB</name>
<protein>
    <recommendedName>
        <fullName evidence="6 7">Xylulose kinase</fullName>
        <shortName evidence="6 7">Xylulokinase</shortName>
        <ecNumber evidence="6 7">2.7.1.17</ecNumber>
    </recommendedName>
</protein>
<reference evidence="10 11" key="1">
    <citation type="submission" date="2018-11" db="EMBL/GenBank/DDBJ databases">
        <title>Mesobaculum littorinae gen. nov., sp. nov., isolated from Littorina scabra that represents a novel genus of the order Rhodobacteraceae.</title>
        <authorList>
            <person name="Li F."/>
        </authorList>
    </citation>
    <scope>NUCLEOTIDE SEQUENCE [LARGE SCALE GENOMIC DNA]</scope>
    <source>
        <strain evidence="10 11">M0103</strain>
    </source>
</reference>
<dbReference type="CDD" id="cd07808">
    <property type="entry name" value="ASKHA_NBD_FGGY_EcXK-like"/>
    <property type="match status" value="1"/>
</dbReference>
<evidence type="ECO:0000256" key="5">
    <source>
        <dbReference type="ARBA" id="ARBA00022840"/>
    </source>
</evidence>
<keyword evidence="6 7" id="KW-0119">Carbohydrate metabolism</keyword>
<comment type="caution">
    <text evidence="10">The sequence shown here is derived from an EMBL/GenBank/DDBJ whole genome shotgun (WGS) entry which is preliminary data.</text>
</comment>
<keyword evidence="3 6" id="KW-0547">Nucleotide-binding</keyword>
<dbReference type="InterPro" id="IPR050406">
    <property type="entry name" value="FGGY_Carb_Kinase"/>
</dbReference>
<feature type="active site" description="Proton acceptor" evidence="6">
    <location>
        <position position="245"/>
    </location>
</feature>
<proteinExistence type="inferred from homology"/>
<evidence type="ECO:0000256" key="2">
    <source>
        <dbReference type="ARBA" id="ARBA00022679"/>
    </source>
</evidence>
<dbReference type="PIRSF" id="PIRSF000538">
    <property type="entry name" value="GlpK"/>
    <property type="match status" value="1"/>
</dbReference>
<comment type="function">
    <text evidence="6">Catalyzes the phosphorylation of D-xylulose to D-xylulose 5-phosphate.</text>
</comment>
<dbReference type="GO" id="GO:0005524">
    <property type="term" value="F:ATP binding"/>
    <property type="evidence" value="ECO:0007669"/>
    <property type="project" value="UniProtKB-UniRule"/>
</dbReference>
<dbReference type="Gene3D" id="3.30.420.40">
    <property type="match status" value="2"/>
</dbReference>
<dbReference type="OrthoDB" id="9805576at2"/>
<feature type="binding site" evidence="6">
    <location>
        <begin position="88"/>
        <end position="89"/>
    </location>
    <ligand>
        <name>substrate</name>
    </ligand>
</feature>
<evidence type="ECO:0000313" key="10">
    <source>
        <dbReference type="EMBL" id="RVV98956.1"/>
    </source>
</evidence>
<evidence type="ECO:0000259" key="9">
    <source>
        <dbReference type="Pfam" id="PF02782"/>
    </source>
</evidence>
<dbReference type="EC" id="2.7.1.17" evidence="6 7"/>
<dbReference type="Pfam" id="PF02782">
    <property type="entry name" value="FGGY_C"/>
    <property type="match status" value="1"/>
</dbReference>
<dbReference type="Proteomes" id="UP000285908">
    <property type="component" value="Unassembled WGS sequence"/>
</dbReference>
<dbReference type="InterPro" id="IPR000577">
    <property type="entry name" value="Carb_kinase_FGGY"/>
</dbReference>
<evidence type="ECO:0000256" key="6">
    <source>
        <dbReference type="HAMAP-Rule" id="MF_02220"/>
    </source>
</evidence>
<dbReference type="GO" id="GO:0042732">
    <property type="term" value="P:D-xylose metabolic process"/>
    <property type="evidence" value="ECO:0007669"/>
    <property type="project" value="UniProtKB-KW"/>
</dbReference>
<dbReference type="NCBIfam" id="TIGR01312">
    <property type="entry name" value="XylB"/>
    <property type="match status" value="1"/>
</dbReference>
<dbReference type="SUPFAM" id="SSF53067">
    <property type="entry name" value="Actin-like ATPase domain"/>
    <property type="match status" value="2"/>
</dbReference>
<comment type="similarity">
    <text evidence="1 6 7">Belongs to the FGGY kinase family.</text>
</comment>
<dbReference type="InterPro" id="IPR018484">
    <property type="entry name" value="FGGY_N"/>
</dbReference>
<gene>
    <name evidence="6 7 10" type="primary">xylB</name>
    <name evidence="10" type="ORF">EKE94_08730</name>
</gene>
<comment type="catalytic activity">
    <reaction evidence="6 7">
        <text>D-xylulose + ATP = D-xylulose 5-phosphate + ADP + H(+)</text>
        <dbReference type="Rhea" id="RHEA:10964"/>
        <dbReference type="ChEBI" id="CHEBI:15378"/>
        <dbReference type="ChEBI" id="CHEBI:17140"/>
        <dbReference type="ChEBI" id="CHEBI:30616"/>
        <dbReference type="ChEBI" id="CHEBI:57737"/>
        <dbReference type="ChEBI" id="CHEBI:456216"/>
        <dbReference type="EC" id="2.7.1.17"/>
    </reaction>
</comment>
<accession>A0A438AJZ1</accession>
<feature type="site" description="Important for activity" evidence="6">
    <location>
        <position position="15"/>
    </location>
</feature>
<dbReference type="PANTHER" id="PTHR43095">
    <property type="entry name" value="SUGAR KINASE"/>
    <property type="match status" value="1"/>
</dbReference>
<evidence type="ECO:0000256" key="4">
    <source>
        <dbReference type="ARBA" id="ARBA00022777"/>
    </source>
</evidence>
<keyword evidence="11" id="KW-1185">Reference proteome</keyword>
<sequence length="518" mass="53338">MARGKGSGSMQLGLDLGTSAVKAVIATPERGVVARADAPLQVQTPGPYACEQAPEDWWRAVRQVSARLAREAPEAWRAISAIGLSGQMHGAVLLDASGAVIRPAILWNDGRAFRECATLARDLPGIGALAGVPPLPGFPAPKLMWLAEAEPAAHARIARMLMPKDWLGLRLHGQAVTDPSDAAGTLLFDQARRDWSAPLMQAAGVARDWLPRILGSAEIAGRLRPDAAAELGLPAGLPVAAGAGDTAAGAVGLGVVGRGDGMISVGTSGQILLPTRRFRPDPDRMIHAFAHAVPEMWYRMAALLNGARPMAWFAGVAGARIGTLLDEAAAARDAPLCLPYLTGERTPHGDPHLRGAFWGMGYATSRGEMMRGVVEAVAFSFADAAEALAEGPLPSLLATGGGTRSDLLMQMIADLLGVEIARADDMASGPAYGAARLAAVAVGRMTPGDLAAKPAALHRFAPRAAVSRALAGKLDRFRALHAALAPLAAEEGGRVPQSGAAPAGLHLAAAATAEGPGG</sequence>
<evidence type="ECO:0000256" key="3">
    <source>
        <dbReference type="ARBA" id="ARBA00022741"/>
    </source>
</evidence>
<dbReference type="InterPro" id="IPR018485">
    <property type="entry name" value="FGGY_C"/>
</dbReference>
<keyword evidence="4 6" id="KW-0418">Kinase</keyword>
<feature type="domain" description="Carbohydrate kinase FGGY C-terminal" evidence="9">
    <location>
        <begin position="262"/>
        <end position="441"/>
    </location>
</feature>
<keyword evidence="2 6" id="KW-0808">Transferase</keyword>
<feature type="domain" description="Carbohydrate kinase FGGY N-terminal" evidence="8">
    <location>
        <begin position="10"/>
        <end position="252"/>
    </location>
</feature>
<evidence type="ECO:0000259" key="8">
    <source>
        <dbReference type="Pfam" id="PF00370"/>
    </source>
</evidence>
<organism evidence="10 11">
    <name type="scientific">Mesobaculum littorinae</name>
    <dbReference type="NCBI Taxonomy" id="2486419"/>
    <lineage>
        <taxon>Bacteria</taxon>
        <taxon>Pseudomonadati</taxon>
        <taxon>Pseudomonadota</taxon>
        <taxon>Alphaproteobacteria</taxon>
        <taxon>Rhodobacterales</taxon>
        <taxon>Roseobacteraceae</taxon>
        <taxon>Mesobaculum</taxon>
    </lineage>
</organism>